<dbReference type="InterPro" id="IPR038063">
    <property type="entry name" value="Transpep_catalytic_dom"/>
</dbReference>
<keyword evidence="8" id="KW-0812">Transmembrane</keyword>
<evidence type="ECO:0000256" key="3">
    <source>
        <dbReference type="ARBA" id="ARBA00022960"/>
    </source>
</evidence>
<proteinExistence type="predicted"/>
<evidence type="ECO:0000259" key="9">
    <source>
        <dbReference type="PROSITE" id="PS52029"/>
    </source>
</evidence>
<dbReference type="GO" id="GO:0071555">
    <property type="term" value="P:cell wall organization"/>
    <property type="evidence" value="ECO:0007669"/>
    <property type="project" value="UniProtKB-UniRule"/>
</dbReference>
<keyword evidence="8" id="KW-1133">Transmembrane helix</keyword>
<feature type="compositionally biased region" description="Polar residues" evidence="7">
    <location>
        <begin position="36"/>
        <end position="45"/>
    </location>
</feature>
<evidence type="ECO:0000256" key="8">
    <source>
        <dbReference type="SAM" id="Phobius"/>
    </source>
</evidence>
<keyword evidence="4 6" id="KW-0573">Peptidoglycan synthesis</keyword>
<keyword evidence="5 6" id="KW-0961">Cell wall biogenesis/degradation</keyword>
<dbReference type="SUPFAM" id="SSF141523">
    <property type="entry name" value="L,D-transpeptidase catalytic domain-like"/>
    <property type="match status" value="1"/>
</dbReference>
<dbReference type="GO" id="GO:0071972">
    <property type="term" value="F:peptidoglycan L,D-transpeptidase activity"/>
    <property type="evidence" value="ECO:0007669"/>
    <property type="project" value="TreeGrafter"/>
</dbReference>
<dbReference type="EMBL" id="VMGK01000011">
    <property type="protein sequence ID" value="TSC92900.1"/>
    <property type="molecule type" value="Genomic_DNA"/>
</dbReference>
<dbReference type="Pfam" id="PF03734">
    <property type="entry name" value="YkuD"/>
    <property type="match status" value="1"/>
</dbReference>
<evidence type="ECO:0000256" key="5">
    <source>
        <dbReference type="ARBA" id="ARBA00023316"/>
    </source>
</evidence>
<accession>A0A554LJ60</accession>
<comment type="caution">
    <text evidence="10">The sequence shown here is derived from an EMBL/GenBank/DDBJ whole genome shotgun (WGS) entry which is preliminary data.</text>
</comment>
<keyword evidence="3 6" id="KW-0133">Cell shape</keyword>
<dbReference type="InterPro" id="IPR005490">
    <property type="entry name" value="LD_TPept_cat_dom"/>
</dbReference>
<dbReference type="UniPathway" id="UPA00219"/>
<reference evidence="10 11" key="1">
    <citation type="submission" date="2017-07" db="EMBL/GenBank/DDBJ databases">
        <title>Mechanisms for carbon and nitrogen cycling indicate functional differentiation within the Candidate Phyla Radiation.</title>
        <authorList>
            <person name="Danczak R.E."/>
            <person name="Johnston M.D."/>
            <person name="Kenah C."/>
            <person name="Slattery M."/>
            <person name="Wrighton K.C."/>
            <person name="Wilkins M.J."/>
        </authorList>
    </citation>
    <scope>NUCLEOTIDE SEQUENCE [LARGE SCALE GENOMIC DNA]</scope>
    <source>
        <strain evidence="10">Licking1014_7</strain>
    </source>
</reference>
<feature type="domain" description="L,D-TPase catalytic" evidence="9">
    <location>
        <begin position="247"/>
        <end position="375"/>
    </location>
</feature>
<keyword evidence="8" id="KW-0472">Membrane</keyword>
<feature type="region of interest" description="Disordered" evidence="7">
    <location>
        <begin position="1"/>
        <end position="50"/>
    </location>
</feature>
<evidence type="ECO:0000256" key="6">
    <source>
        <dbReference type="PROSITE-ProRule" id="PRU01373"/>
    </source>
</evidence>
<dbReference type="PANTHER" id="PTHR30582">
    <property type="entry name" value="L,D-TRANSPEPTIDASE"/>
    <property type="match status" value="1"/>
</dbReference>
<comment type="pathway">
    <text evidence="1 6">Cell wall biogenesis; peptidoglycan biosynthesis.</text>
</comment>
<dbReference type="Proteomes" id="UP000315689">
    <property type="component" value="Unassembled WGS sequence"/>
</dbReference>
<evidence type="ECO:0000256" key="4">
    <source>
        <dbReference type="ARBA" id="ARBA00022984"/>
    </source>
</evidence>
<keyword evidence="2" id="KW-0808">Transferase</keyword>
<dbReference type="CDD" id="cd16913">
    <property type="entry name" value="YkuD_like"/>
    <property type="match status" value="1"/>
</dbReference>
<sequence length="376" mass="41190">MIPEEEKPQPAPESETGEGEGGQNVNEAGAPDNENAPATEQTSPTRGLGAKAKEQLTGDLARAISDKAKLVQRFIVKKILALALSYGIPVALVIAIITVLIAGIMFVIISISSGGDPRDTGTSELQETTDNDLIRKLLNLAGDYEAQRNYILENNPTFSSWLAETQTDLKKIPQPTQDKDEVKKIFQQIEEAQGLLPQITNVSDKTTIEKFSALIDEIEKTSTIYLAPAGADFEHLKDIEIAKILVIKSNNDPTKRRMYFLDSQGKTLGSAPIDIGKNHKTSGFKKSDNATPSGTYTIGKKVHTGQMLRSSIYGTPLGYYKIRLTIPQRGAIIIHGSDPKKQQALYPTNGCIRMFNSHLKYIFPLIKSGIPIEIKE</sequence>
<dbReference type="PROSITE" id="PS52029">
    <property type="entry name" value="LD_TPASE"/>
    <property type="match status" value="1"/>
</dbReference>
<feature type="active site" description="Nucleophile" evidence="6">
    <location>
        <position position="351"/>
    </location>
</feature>
<evidence type="ECO:0000313" key="10">
    <source>
        <dbReference type="EMBL" id="TSC92900.1"/>
    </source>
</evidence>
<protein>
    <recommendedName>
        <fullName evidence="9">L,D-TPase catalytic domain-containing protein</fullName>
    </recommendedName>
</protein>
<dbReference type="InterPro" id="IPR050979">
    <property type="entry name" value="LD-transpeptidase"/>
</dbReference>
<organism evidence="10 11">
    <name type="scientific">Candidatus Berkelbacteria bacterium Licking1014_7</name>
    <dbReference type="NCBI Taxonomy" id="2017147"/>
    <lineage>
        <taxon>Bacteria</taxon>
        <taxon>Candidatus Berkelbacteria</taxon>
    </lineage>
</organism>
<dbReference type="GO" id="GO:0008360">
    <property type="term" value="P:regulation of cell shape"/>
    <property type="evidence" value="ECO:0007669"/>
    <property type="project" value="UniProtKB-UniRule"/>
</dbReference>
<dbReference type="GO" id="GO:0005576">
    <property type="term" value="C:extracellular region"/>
    <property type="evidence" value="ECO:0007669"/>
    <property type="project" value="TreeGrafter"/>
</dbReference>
<name>A0A554LJ60_9BACT</name>
<evidence type="ECO:0000256" key="1">
    <source>
        <dbReference type="ARBA" id="ARBA00004752"/>
    </source>
</evidence>
<dbReference type="AlphaFoldDB" id="A0A554LJ60"/>
<dbReference type="GO" id="GO:0016740">
    <property type="term" value="F:transferase activity"/>
    <property type="evidence" value="ECO:0007669"/>
    <property type="project" value="UniProtKB-KW"/>
</dbReference>
<feature type="transmembrane region" description="Helical" evidence="8">
    <location>
        <begin position="79"/>
        <end position="109"/>
    </location>
</feature>
<evidence type="ECO:0000256" key="7">
    <source>
        <dbReference type="SAM" id="MobiDB-lite"/>
    </source>
</evidence>
<evidence type="ECO:0000313" key="11">
    <source>
        <dbReference type="Proteomes" id="UP000315689"/>
    </source>
</evidence>
<dbReference type="GO" id="GO:0018104">
    <property type="term" value="P:peptidoglycan-protein cross-linking"/>
    <property type="evidence" value="ECO:0007669"/>
    <property type="project" value="TreeGrafter"/>
</dbReference>
<dbReference type="Gene3D" id="2.40.440.10">
    <property type="entry name" value="L,D-transpeptidase catalytic domain-like"/>
    <property type="match status" value="1"/>
</dbReference>
<feature type="active site" description="Proton donor/acceptor" evidence="6">
    <location>
        <position position="335"/>
    </location>
</feature>
<gene>
    <name evidence="10" type="ORF">CEN89_418</name>
</gene>
<evidence type="ECO:0000256" key="2">
    <source>
        <dbReference type="ARBA" id="ARBA00022679"/>
    </source>
</evidence>